<dbReference type="PANTHER" id="PTHR47505">
    <property type="entry name" value="DNA UTILIZATION PROTEIN YHGH"/>
    <property type="match status" value="1"/>
</dbReference>
<protein>
    <submittedName>
        <fullName evidence="4">ComF family protein</fullName>
    </submittedName>
</protein>
<feature type="chain" id="PRO_5046218881" evidence="2">
    <location>
        <begin position="27"/>
        <end position="248"/>
    </location>
</feature>
<evidence type="ECO:0000313" key="5">
    <source>
        <dbReference type="Proteomes" id="UP001501295"/>
    </source>
</evidence>
<dbReference type="InterPro" id="IPR051910">
    <property type="entry name" value="ComF/GntX_DNA_util-trans"/>
</dbReference>
<evidence type="ECO:0000259" key="3">
    <source>
        <dbReference type="Pfam" id="PF00156"/>
    </source>
</evidence>
<keyword evidence="2" id="KW-0732">Signal</keyword>
<dbReference type="SUPFAM" id="SSF53271">
    <property type="entry name" value="PRTase-like"/>
    <property type="match status" value="1"/>
</dbReference>
<dbReference type="InterPro" id="IPR000836">
    <property type="entry name" value="PRTase_dom"/>
</dbReference>
<accession>A0ABP8WEK1</accession>
<dbReference type="RefSeq" id="WP_345377394.1">
    <property type="nucleotide sequence ID" value="NZ_BAABLM010000012.1"/>
</dbReference>
<evidence type="ECO:0000256" key="1">
    <source>
        <dbReference type="ARBA" id="ARBA00008007"/>
    </source>
</evidence>
<evidence type="ECO:0000313" key="4">
    <source>
        <dbReference type="EMBL" id="GAA4686599.1"/>
    </source>
</evidence>
<proteinExistence type="inferred from homology"/>
<keyword evidence="5" id="KW-1185">Reference proteome</keyword>
<reference evidence="5" key="1">
    <citation type="journal article" date="2019" name="Int. J. Syst. Evol. Microbiol.">
        <title>The Global Catalogue of Microorganisms (GCM) 10K type strain sequencing project: providing services to taxonomists for standard genome sequencing and annotation.</title>
        <authorList>
            <consortium name="The Broad Institute Genomics Platform"/>
            <consortium name="The Broad Institute Genome Sequencing Center for Infectious Disease"/>
            <person name="Wu L."/>
            <person name="Ma J."/>
        </authorList>
    </citation>
    <scope>NUCLEOTIDE SEQUENCE [LARGE SCALE GENOMIC DNA]</scope>
    <source>
        <strain evidence="5">JCM 18956</strain>
    </source>
</reference>
<dbReference type="InterPro" id="IPR029057">
    <property type="entry name" value="PRTase-like"/>
</dbReference>
<dbReference type="Gene3D" id="3.40.50.2020">
    <property type="match status" value="1"/>
</dbReference>
<name>A0ABP8WEK1_9MICO</name>
<organism evidence="4 5">
    <name type="scientific">Frondihabitans cladoniiphilus</name>
    <dbReference type="NCBI Taxonomy" id="715785"/>
    <lineage>
        <taxon>Bacteria</taxon>
        <taxon>Bacillati</taxon>
        <taxon>Actinomycetota</taxon>
        <taxon>Actinomycetes</taxon>
        <taxon>Micrococcales</taxon>
        <taxon>Microbacteriaceae</taxon>
        <taxon>Frondihabitans</taxon>
    </lineage>
</organism>
<evidence type="ECO:0000256" key="2">
    <source>
        <dbReference type="SAM" id="SignalP"/>
    </source>
</evidence>
<dbReference type="Pfam" id="PF00156">
    <property type="entry name" value="Pribosyltran"/>
    <property type="match status" value="1"/>
</dbReference>
<dbReference type="Proteomes" id="UP001501295">
    <property type="component" value="Unassembled WGS sequence"/>
</dbReference>
<feature type="signal peptide" evidence="2">
    <location>
        <begin position="1"/>
        <end position="26"/>
    </location>
</feature>
<gene>
    <name evidence="4" type="ORF">GCM10025780_36650</name>
</gene>
<feature type="domain" description="Phosphoribosyltransferase" evidence="3">
    <location>
        <begin position="185"/>
        <end position="240"/>
    </location>
</feature>
<dbReference type="PANTHER" id="PTHR47505:SF1">
    <property type="entry name" value="DNA UTILIZATION PROTEIN YHGH"/>
    <property type="match status" value="1"/>
</dbReference>
<comment type="caution">
    <text evidence="4">The sequence shown here is derived from an EMBL/GenBank/DDBJ whole genome shotgun (WGS) entry which is preliminary data.</text>
</comment>
<sequence>MTSLAPPSIVQALLSALALVSPVDCAGCGRADVELCPACRTRLRPALRRAALPDGTPLVSGLEYSGAVRDVVLAFKQQGRWRLGRPLAPAVQAALLAAAGAGSPGAGAGPPEVGAVLPDVGASSEAGAPPGVVVVAVPSSAAGLRRRGYDPVRVLLRAARVRPAPRGLRVSRASGVQKGRSRAERQAARVGTLAASRRLTGHRVVVVDDVVTTGSSLVEAVRACSAVGADVVGAACLADTPLVSESAA</sequence>
<comment type="similarity">
    <text evidence="1">Belongs to the ComF/GntX family.</text>
</comment>
<dbReference type="EMBL" id="BAABLM010000012">
    <property type="protein sequence ID" value="GAA4686599.1"/>
    <property type="molecule type" value="Genomic_DNA"/>
</dbReference>